<proteinExistence type="predicted"/>
<comment type="caution">
    <text evidence="1">The sequence shown here is derived from an EMBL/GenBank/DDBJ whole genome shotgun (WGS) entry which is preliminary data.</text>
</comment>
<dbReference type="AlphaFoldDB" id="A0A162I8J5"/>
<name>A0A162I8J5_9EURO</name>
<dbReference type="EMBL" id="AZGZ01000018">
    <property type="protein sequence ID" value="KZZ90053.1"/>
    <property type="molecule type" value="Genomic_DNA"/>
</dbReference>
<evidence type="ECO:0008006" key="3">
    <source>
        <dbReference type="Google" id="ProtNLM"/>
    </source>
</evidence>
<dbReference type="Proteomes" id="UP000242877">
    <property type="component" value="Unassembled WGS sequence"/>
</dbReference>
<reference evidence="1 2" key="1">
    <citation type="journal article" date="2016" name="Genome Biol. Evol.">
        <title>Divergent and convergent evolution of fungal pathogenicity.</title>
        <authorList>
            <person name="Shang Y."/>
            <person name="Xiao G."/>
            <person name="Zheng P."/>
            <person name="Cen K."/>
            <person name="Zhan S."/>
            <person name="Wang C."/>
        </authorList>
    </citation>
    <scope>NUCLEOTIDE SEQUENCE [LARGE SCALE GENOMIC DNA]</scope>
    <source>
        <strain evidence="1 2">ARSEF 7405</strain>
    </source>
</reference>
<sequence>MAPLIDLFPASDIPQRMHIKTKDLKQKRRKGTPKYLDECPLYELVQYSCNPPDREPPPPGEINCESFVRLFRRCANGLSVETTAWEMRPEDTQDSTEKMMKKSS</sequence>
<evidence type="ECO:0000313" key="1">
    <source>
        <dbReference type="EMBL" id="KZZ90053.1"/>
    </source>
</evidence>
<gene>
    <name evidence="1" type="ORF">AAP_04003</name>
</gene>
<dbReference type="VEuPathDB" id="FungiDB:AAP_04003"/>
<organism evidence="1 2">
    <name type="scientific">Ascosphaera apis ARSEF 7405</name>
    <dbReference type="NCBI Taxonomy" id="392613"/>
    <lineage>
        <taxon>Eukaryota</taxon>
        <taxon>Fungi</taxon>
        <taxon>Dikarya</taxon>
        <taxon>Ascomycota</taxon>
        <taxon>Pezizomycotina</taxon>
        <taxon>Eurotiomycetes</taxon>
        <taxon>Eurotiomycetidae</taxon>
        <taxon>Onygenales</taxon>
        <taxon>Ascosphaeraceae</taxon>
        <taxon>Ascosphaera</taxon>
    </lineage>
</organism>
<protein>
    <recommendedName>
        <fullName evidence="3">Mitochondrial export protein Som1</fullName>
    </recommendedName>
</protein>
<dbReference type="GO" id="GO:0042720">
    <property type="term" value="C:mitochondrial inner membrane peptidase complex"/>
    <property type="evidence" value="ECO:0007669"/>
    <property type="project" value="InterPro"/>
</dbReference>
<keyword evidence="2" id="KW-1185">Reference proteome</keyword>
<dbReference type="OrthoDB" id="3983163at2759"/>
<accession>A0A162I8J5</accession>
<dbReference type="InterPro" id="IPR024645">
    <property type="entry name" value="Mitochondr_Som1"/>
</dbReference>
<dbReference type="Pfam" id="PF11093">
    <property type="entry name" value="Mitochondr_Som1"/>
    <property type="match status" value="1"/>
</dbReference>
<evidence type="ECO:0000313" key="2">
    <source>
        <dbReference type="Proteomes" id="UP000242877"/>
    </source>
</evidence>